<comment type="similarity">
    <text evidence="1">Belongs to the UPF0201 family.</text>
</comment>
<dbReference type="InterPro" id="IPR002739">
    <property type="entry name" value="PAB1135-like"/>
</dbReference>
<evidence type="ECO:0000313" key="3">
    <source>
        <dbReference type="Proteomes" id="UP000002071"/>
    </source>
</evidence>
<accession>C7NU12</accession>
<gene>
    <name evidence="2" type="ordered locus">Huta_2090</name>
</gene>
<keyword evidence="3" id="KW-1185">Reference proteome</keyword>
<dbReference type="HOGENOM" id="CLU_134829_0_0_2"/>
<sequence>MSEVYSVDVEITAPVYDTEVTDRVADAITNVFPNADVEQRPGELHAETHDLAHFSELLHRREILDTARGVFFDTLQGDRFSFTLKKQAAFEGVVTFSVGEPDELGEIHVSVRVEEPDVESFIDHIAPPTQDGRPIDPDRSA</sequence>
<dbReference type="InterPro" id="IPR022803">
    <property type="entry name" value="Ribosomal_uL5_dom_sf"/>
</dbReference>
<dbReference type="Proteomes" id="UP000002071">
    <property type="component" value="Chromosome"/>
</dbReference>
<dbReference type="STRING" id="519442.Huta_2090"/>
<dbReference type="GeneID" id="8384384"/>
<dbReference type="HAMAP" id="MF_01112">
    <property type="entry name" value="UPF0201"/>
    <property type="match status" value="1"/>
</dbReference>
<dbReference type="PANTHER" id="PTHR39652">
    <property type="entry name" value="UPF0201 PROTEIN TK1335"/>
    <property type="match status" value="1"/>
</dbReference>
<dbReference type="RefSeq" id="WP_015789828.1">
    <property type="nucleotide sequence ID" value="NC_013158.1"/>
</dbReference>
<dbReference type="AlphaFoldDB" id="C7NU12"/>
<protein>
    <recommendedName>
        <fullName evidence="1">UPF0201 protein Huta_2090</fullName>
    </recommendedName>
</protein>
<dbReference type="eggNOG" id="arCOG01043">
    <property type="taxonomic scope" value="Archaea"/>
</dbReference>
<dbReference type="KEGG" id="hut:Huta_2090"/>
<dbReference type="SUPFAM" id="SSF55282">
    <property type="entry name" value="RL5-like"/>
    <property type="match status" value="1"/>
</dbReference>
<name>C7NU12_HALUD</name>
<dbReference type="GeneID" id="79195827"/>
<dbReference type="Pfam" id="PF01877">
    <property type="entry name" value="RNA_binding"/>
    <property type="match status" value="1"/>
</dbReference>
<evidence type="ECO:0000256" key="1">
    <source>
        <dbReference type="HAMAP-Rule" id="MF_01112"/>
    </source>
</evidence>
<reference evidence="2 3" key="1">
    <citation type="journal article" date="2009" name="Stand. Genomic Sci.">
        <title>Complete genome sequence of Halorhabdus utahensis type strain (AX-2).</title>
        <authorList>
            <person name="Anderson I."/>
            <person name="Tindall B.J."/>
            <person name="Pomrenke H."/>
            <person name="Goker M."/>
            <person name="Lapidus A."/>
            <person name="Nolan M."/>
            <person name="Copeland A."/>
            <person name="Glavina Del Rio T."/>
            <person name="Chen F."/>
            <person name="Tice H."/>
            <person name="Cheng J.F."/>
            <person name="Lucas S."/>
            <person name="Chertkov O."/>
            <person name="Bruce D."/>
            <person name="Brettin T."/>
            <person name="Detter J.C."/>
            <person name="Han C."/>
            <person name="Goodwin L."/>
            <person name="Land M."/>
            <person name="Hauser L."/>
            <person name="Chang Y.J."/>
            <person name="Jeffries C.D."/>
            <person name="Pitluck S."/>
            <person name="Pati A."/>
            <person name="Mavromatis K."/>
            <person name="Ivanova N."/>
            <person name="Ovchinnikova G."/>
            <person name="Chen A."/>
            <person name="Palaniappan K."/>
            <person name="Chain P."/>
            <person name="Rohde M."/>
            <person name="Bristow J."/>
            <person name="Eisen J.A."/>
            <person name="Markowitz V."/>
            <person name="Hugenholtz P."/>
            <person name="Kyrpides N.C."/>
            <person name="Klenk H.P."/>
        </authorList>
    </citation>
    <scope>NUCLEOTIDE SEQUENCE [LARGE SCALE GENOMIC DNA]</scope>
    <source>
        <strain evidence="3">DSM 12940 / JCM 11049 / AX-2</strain>
    </source>
</reference>
<dbReference type="PANTHER" id="PTHR39652:SF1">
    <property type="entry name" value="UPF0201 PROTEIN TK1335"/>
    <property type="match status" value="1"/>
</dbReference>
<dbReference type="OrthoDB" id="7819at2157"/>
<evidence type="ECO:0000313" key="2">
    <source>
        <dbReference type="EMBL" id="ACV12257.1"/>
    </source>
</evidence>
<organism evidence="2 3">
    <name type="scientific">Halorhabdus utahensis (strain DSM 12940 / JCM 11049 / AX-2)</name>
    <dbReference type="NCBI Taxonomy" id="519442"/>
    <lineage>
        <taxon>Archaea</taxon>
        <taxon>Methanobacteriati</taxon>
        <taxon>Methanobacteriota</taxon>
        <taxon>Stenosarchaea group</taxon>
        <taxon>Halobacteria</taxon>
        <taxon>Halobacteriales</taxon>
        <taxon>Haloarculaceae</taxon>
        <taxon>Halorhabdus</taxon>
    </lineage>
</organism>
<dbReference type="EMBL" id="CP001687">
    <property type="protein sequence ID" value="ACV12257.1"/>
    <property type="molecule type" value="Genomic_DNA"/>
</dbReference>
<proteinExistence type="inferred from homology"/>
<dbReference type="Gene3D" id="3.30.1440.10">
    <property type="match status" value="1"/>
</dbReference>